<feature type="non-terminal residue" evidence="1">
    <location>
        <position position="1"/>
    </location>
</feature>
<dbReference type="EMBL" id="JAUEPT010000067">
    <property type="protein sequence ID" value="KAK0434881.1"/>
    <property type="molecule type" value="Genomic_DNA"/>
</dbReference>
<gene>
    <name evidence="1" type="ORF">EV421DRAFT_1717125</name>
</gene>
<name>A0AA39MHB8_9AGAR</name>
<proteinExistence type="predicted"/>
<keyword evidence="2" id="KW-1185">Reference proteome</keyword>
<protein>
    <submittedName>
        <fullName evidence="1">Uncharacterized protein</fullName>
    </submittedName>
</protein>
<organism evidence="1 2">
    <name type="scientific">Armillaria borealis</name>
    <dbReference type="NCBI Taxonomy" id="47425"/>
    <lineage>
        <taxon>Eukaryota</taxon>
        <taxon>Fungi</taxon>
        <taxon>Dikarya</taxon>
        <taxon>Basidiomycota</taxon>
        <taxon>Agaricomycotina</taxon>
        <taxon>Agaricomycetes</taxon>
        <taxon>Agaricomycetidae</taxon>
        <taxon>Agaricales</taxon>
        <taxon>Marasmiineae</taxon>
        <taxon>Physalacriaceae</taxon>
        <taxon>Armillaria</taxon>
    </lineage>
</organism>
<comment type="caution">
    <text evidence="1">The sequence shown here is derived from an EMBL/GenBank/DDBJ whole genome shotgun (WGS) entry which is preliminary data.</text>
</comment>
<dbReference type="Proteomes" id="UP001175226">
    <property type="component" value="Unassembled WGS sequence"/>
</dbReference>
<reference evidence="1" key="1">
    <citation type="submission" date="2023-06" db="EMBL/GenBank/DDBJ databases">
        <authorList>
            <consortium name="Lawrence Berkeley National Laboratory"/>
            <person name="Ahrendt S."/>
            <person name="Sahu N."/>
            <person name="Indic B."/>
            <person name="Wong-Bajracharya J."/>
            <person name="Merenyi Z."/>
            <person name="Ke H.-M."/>
            <person name="Monk M."/>
            <person name="Kocsube S."/>
            <person name="Drula E."/>
            <person name="Lipzen A."/>
            <person name="Balint B."/>
            <person name="Henrissat B."/>
            <person name="Andreopoulos B."/>
            <person name="Martin F.M."/>
            <person name="Harder C.B."/>
            <person name="Rigling D."/>
            <person name="Ford K.L."/>
            <person name="Foster G.D."/>
            <person name="Pangilinan J."/>
            <person name="Papanicolaou A."/>
            <person name="Barry K."/>
            <person name="LaButti K."/>
            <person name="Viragh M."/>
            <person name="Koriabine M."/>
            <person name="Yan M."/>
            <person name="Riley R."/>
            <person name="Champramary S."/>
            <person name="Plett K.L."/>
            <person name="Tsai I.J."/>
            <person name="Slot J."/>
            <person name="Sipos G."/>
            <person name="Plett J."/>
            <person name="Nagy L.G."/>
            <person name="Grigoriev I.V."/>
        </authorList>
    </citation>
    <scope>NUCLEOTIDE SEQUENCE</scope>
    <source>
        <strain evidence="1">FPL87.14</strain>
    </source>
</reference>
<evidence type="ECO:0000313" key="1">
    <source>
        <dbReference type="EMBL" id="KAK0434881.1"/>
    </source>
</evidence>
<sequence length="87" mass="9236">SSSSKNQSNEAPIALQNLVESSTSSPISLGRILIVAQADIWSMPSRSRVHAAIGKQESKGPNLGARESGYKTCCQSSVAQHELLRQG</sequence>
<accession>A0AA39MHB8</accession>
<evidence type="ECO:0000313" key="2">
    <source>
        <dbReference type="Proteomes" id="UP001175226"/>
    </source>
</evidence>
<dbReference type="AlphaFoldDB" id="A0AA39MHB8"/>